<protein>
    <submittedName>
        <fullName evidence="1">Uncharacterized protein</fullName>
    </submittedName>
</protein>
<name>A0AAD6FLU1_9TELE</name>
<feature type="non-terminal residue" evidence="1">
    <location>
        <position position="198"/>
    </location>
</feature>
<sequence>MGPEMLLLVGGGRGEMVLGGAGVGWERRAAGWRRGREAMPPITIIFHHPNYIVECVSAVACAHPALVLGNYTQRISVTIQTGNESLRAAGRLRVCVRIIRSSEAPRLHASLSIHLHCAVQQPNPHSNIPLLPAGKPTSNACMQAIEMEIEYGRSPRWPVGFTVVCVYPGLSPLLWWSIISGPSDRMARTVCVDHCGIW</sequence>
<organism evidence="1 2">
    <name type="scientific">Pogonophryne albipinna</name>
    <dbReference type="NCBI Taxonomy" id="1090488"/>
    <lineage>
        <taxon>Eukaryota</taxon>
        <taxon>Metazoa</taxon>
        <taxon>Chordata</taxon>
        <taxon>Craniata</taxon>
        <taxon>Vertebrata</taxon>
        <taxon>Euteleostomi</taxon>
        <taxon>Actinopterygii</taxon>
        <taxon>Neopterygii</taxon>
        <taxon>Teleostei</taxon>
        <taxon>Neoteleostei</taxon>
        <taxon>Acanthomorphata</taxon>
        <taxon>Eupercaria</taxon>
        <taxon>Perciformes</taxon>
        <taxon>Notothenioidei</taxon>
        <taxon>Pogonophryne</taxon>
    </lineage>
</organism>
<gene>
    <name evidence="1" type="ORF">JOQ06_029288</name>
</gene>
<dbReference type="Proteomes" id="UP001219934">
    <property type="component" value="Unassembled WGS sequence"/>
</dbReference>
<dbReference type="EMBL" id="JAPTMU010000008">
    <property type="protein sequence ID" value="KAJ4939852.1"/>
    <property type="molecule type" value="Genomic_DNA"/>
</dbReference>
<keyword evidence="2" id="KW-1185">Reference proteome</keyword>
<proteinExistence type="predicted"/>
<reference evidence="1" key="1">
    <citation type="submission" date="2022-11" db="EMBL/GenBank/DDBJ databases">
        <title>Chromosome-level genome of Pogonophryne albipinna.</title>
        <authorList>
            <person name="Jo E."/>
        </authorList>
    </citation>
    <scope>NUCLEOTIDE SEQUENCE</scope>
    <source>
        <strain evidence="1">SGF0006</strain>
        <tissue evidence="1">Muscle</tissue>
    </source>
</reference>
<comment type="caution">
    <text evidence="1">The sequence shown here is derived from an EMBL/GenBank/DDBJ whole genome shotgun (WGS) entry which is preliminary data.</text>
</comment>
<evidence type="ECO:0000313" key="2">
    <source>
        <dbReference type="Proteomes" id="UP001219934"/>
    </source>
</evidence>
<dbReference type="AlphaFoldDB" id="A0AAD6FLU1"/>
<evidence type="ECO:0000313" key="1">
    <source>
        <dbReference type="EMBL" id="KAJ4939852.1"/>
    </source>
</evidence>
<accession>A0AAD6FLU1</accession>